<evidence type="ECO:0000256" key="4">
    <source>
        <dbReference type="ARBA" id="ARBA00022833"/>
    </source>
</evidence>
<evidence type="ECO:0000256" key="3">
    <source>
        <dbReference type="ARBA" id="ARBA00022801"/>
    </source>
</evidence>
<name>A0A0W8E4F4_9ZZZZ</name>
<dbReference type="InterPro" id="IPR051453">
    <property type="entry name" value="MBL_Glyoxalase_II"/>
</dbReference>
<evidence type="ECO:0000256" key="2">
    <source>
        <dbReference type="ARBA" id="ARBA00022723"/>
    </source>
</evidence>
<dbReference type="EC" id="3.1.2.6" evidence="6"/>
<dbReference type="PANTHER" id="PTHR46233:SF3">
    <property type="entry name" value="HYDROXYACYLGLUTATHIONE HYDROLASE GLOC"/>
    <property type="match status" value="1"/>
</dbReference>
<dbReference type="GO" id="GO:0004416">
    <property type="term" value="F:hydroxyacylglutathione hydrolase activity"/>
    <property type="evidence" value="ECO:0007669"/>
    <property type="project" value="UniProtKB-EC"/>
</dbReference>
<comment type="cofactor">
    <cofactor evidence="1">
        <name>Zn(2+)</name>
        <dbReference type="ChEBI" id="CHEBI:29105"/>
    </cofactor>
</comment>
<evidence type="ECO:0000256" key="1">
    <source>
        <dbReference type="ARBA" id="ARBA00001947"/>
    </source>
</evidence>
<dbReference type="Pfam" id="PF00753">
    <property type="entry name" value="Lactamase_B"/>
    <property type="match status" value="1"/>
</dbReference>
<reference evidence="6" key="1">
    <citation type="journal article" date="2015" name="Proc. Natl. Acad. Sci. U.S.A.">
        <title>Networks of energetic and metabolic interactions define dynamics in microbial communities.</title>
        <authorList>
            <person name="Embree M."/>
            <person name="Liu J.K."/>
            <person name="Al-Bassam M.M."/>
            <person name="Zengler K."/>
        </authorList>
    </citation>
    <scope>NUCLEOTIDE SEQUENCE</scope>
</reference>
<keyword evidence="4" id="KW-0862">Zinc</keyword>
<protein>
    <submittedName>
        <fullName evidence="6">Hydroxyacylglutathione hydrolase</fullName>
        <ecNumber evidence="6">3.1.2.6</ecNumber>
    </submittedName>
</protein>
<evidence type="ECO:0000259" key="5">
    <source>
        <dbReference type="SMART" id="SM00849"/>
    </source>
</evidence>
<dbReference type="PANTHER" id="PTHR46233">
    <property type="entry name" value="HYDROXYACYLGLUTATHIONE HYDROLASE GLOC"/>
    <property type="match status" value="1"/>
</dbReference>
<gene>
    <name evidence="6" type="ORF">ASZ90_018976</name>
</gene>
<dbReference type="AlphaFoldDB" id="A0A0W8E4F4"/>
<dbReference type="InterPro" id="IPR036866">
    <property type="entry name" value="RibonucZ/Hydroxyglut_hydro"/>
</dbReference>
<dbReference type="Gene3D" id="3.60.15.10">
    <property type="entry name" value="Ribonuclease Z/Hydroxyacylglutathione hydrolase-like"/>
    <property type="match status" value="1"/>
</dbReference>
<dbReference type="CDD" id="cd06262">
    <property type="entry name" value="metallo-hydrolase-like_MBL-fold"/>
    <property type="match status" value="1"/>
</dbReference>
<sequence>MILKGLEISAMAVNCYIVGCEETREAAVIDPGGNAPAILRLLEQENLKAVYIINTHGHIDHIGANREVKEATGAKILIHESDAQMLENAVSNFSFMMGNKVTSPAADQFLAEGDIIKIGNTVELEVIHTPGHSQGGICLKVDKIIFVGDTLFQGSIGRTDFPGGSYPQIIKNIKEKLLCYEDDVVCYPGHGPGTTIGFERKHNPFINGTM</sequence>
<proteinExistence type="predicted"/>
<comment type="caution">
    <text evidence="6">The sequence shown here is derived from an EMBL/GenBank/DDBJ whole genome shotgun (WGS) entry which is preliminary data.</text>
</comment>
<keyword evidence="2" id="KW-0479">Metal-binding</keyword>
<evidence type="ECO:0000313" key="6">
    <source>
        <dbReference type="EMBL" id="KUG03543.1"/>
    </source>
</evidence>
<accession>A0A0W8E4F4</accession>
<dbReference type="EMBL" id="LNQE01001877">
    <property type="protein sequence ID" value="KUG03543.1"/>
    <property type="molecule type" value="Genomic_DNA"/>
</dbReference>
<dbReference type="SMART" id="SM00849">
    <property type="entry name" value="Lactamase_B"/>
    <property type="match status" value="1"/>
</dbReference>
<feature type="domain" description="Metallo-beta-lactamase" evidence="5">
    <location>
        <begin position="12"/>
        <end position="190"/>
    </location>
</feature>
<keyword evidence="3 6" id="KW-0378">Hydrolase</keyword>
<organism evidence="6">
    <name type="scientific">hydrocarbon metagenome</name>
    <dbReference type="NCBI Taxonomy" id="938273"/>
    <lineage>
        <taxon>unclassified sequences</taxon>
        <taxon>metagenomes</taxon>
        <taxon>ecological metagenomes</taxon>
    </lineage>
</organism>
<dbReference type="SUPFAM" id="SSF56281">
    <property type="entry name" value="Metallo-hydrolase/oxidoreductase"/>
    <property type="match status" value="1"/>
</dbReference>
<dbReference type="InterPro" id="IPR001279">
    <property type="entry name" value="Metallo-B-lactamas"/>
</dbReference>
<dbReference type="GO" id="GO:0046872">
    <property type="term" value="F:metal ion binding"/>
    <property type="evidence" value="ECO:0007669"/>
    <property type="project" value="UniProtKB-KW"/>
</dbReference>